<gene>
    <name evidence="1" type="ORF">E6H05_10025</name>
</gene>
<evidence type="ECO:0000313" key="2">
    <source>
        <dbReference type="Proteomes" id="UP000318834"/>
    </source>
</evidence>
<protein>
    <submittedName>
        <fullName evidence="1">Uncharacterized protein</fullName>
    </submittedName>
</protein>
<proteinExistence type="predicted"/>
<organism evidence="1 2">
    <name type="scientific">Candidatus Segetimicrobium genomatis</name>
    <dbReference type="NCBI Taxonomy" id="2569760"/>
    <lineage>
        <taxon>Bacteria</taxon>
        <taxon>Bacillati</taxon>
        <taxon>Candidatus Sysuimicrobiota</taxon>
        <taxon>Candidatus Sysuimicrobiia</taxon>
        <taxon>Candidatus Sysuimicrobiales</taxon>
        <taxon>Candidatus Segetimicrobiaceae</taxon>
        <taxon>Candidatus Segetimicrobium</taxon>
    </lineage>
</organism>
<sequence length="140" mass="17089">MRIQSNLAGFSVSRLRRVLADLPRARGYRLTVKPLRYRTGPHLQAECDYETKTITVQVPEPFRSFRQRIPYRAKRIKSRRQRGNAFAFRWFYRNILFRTKTDVIRFLYCHEYYHYYLYEILHKKGSAETACDRFALEHFR</sequence>
<evidence type="ECO:0000313" key="1">
    <source>
        <dbReference type="EMBL" id="TMI73163.1"/>
    </source>
</evidence>
<reference evidence="1 2" key="1">
    <citation type="journal article" date="2019" name="Nat. Microbiol.">
        <title>Mediterranean grassland soil C-N compound turnover is dependent on rainfall and depth, and is mediated by genomically divergent microorganisms.</title>
        <authorList>
            <person name="Diamond S."/>
            <person name="Andeer P.F."/>
            <person name="Li Z."/>
            <person name="Crits-Christoph A."/>
            <person name="Burstein D."/>
            <person name="Anantharaman K."/>
            <person name="Lane K.R."/>
            <person name="Thomas B.C."/>
            <person name="Pan C."/>
            <person name="Northen T.R."/>
            <person name="Banfield J.F."/>
        </authorList>
    </citation>
    <scope>NUCLEOTIDE SEQUENCE [LARGE SCALE GENOMIC DNA]</scope>
    <source>
        <strain evidence="1">NP_8</strain>
    </source>
</reference>
<dbReference type="AlphaFoldDB" id="A0A537IP89"/>
<dbReference type="Proteomes" id="UP000318834">
    <property type="component" value="Unassembled WGS sequence"/>
</dbReference>
<accession>A0A537IP89</accession>
<dbReference type="EMBL" id="VBAP01000074">
    <property type="protein sequence ID" value="TMI73163.1"/>
    <property type="molecule type" value="Genomic_DNA"/>
</dbReference>
<comment type="caution">
    <text evidence="1">The sequence shown here is derived from an EMBL/GenBank/DDBJ whole genome shotgun (WGS) entry which is preliminary data.</text>
</comment>
<name>A0A537IP89_9BACT</name>